<evidence type="ECO:0000256" key="1">
    <source>
        <dbReference type="ARBA" id="ARBA00006019"/>
    </source>
</evidence>
<comment type="caution">
    <text evidence="3">The sequence shown here is derived from an EMBL/GenBank/DDBJ whole genome shotgun (WGS) entry which is preliminary data.</text>
</comment>
<evidence type="ECO:0000259" key="2">
    <source>
        <dbReference type="Pfam" id="PF00888"/>
    </source>
</evidence>
<dbReference type="Pfam" id="PF00888">
    <property type="entry name" value="Cullin"/>
    <property type="match status" value="1"/>
</dbReference>
<dbReference type="GO" id="GO:0031625">
    <property type="term" value="F:ubiquitin protein ligase binding"/>
    <property type="evidence" value="ECO:0007669"/>
    <property type="project" value="InterPro"/>
</dbReference>
<dbReference type="SUPFAM" id="SSF74788">
    <property type="entry name" value="Cullin repeat-like"/>
    <property type="match status" value="1"/>
</dbReference>
<accession>A0A5J4WNB0</accession>
<dbReference type="OrthoDB" id="27073at2759"/>
<dbReference type="Gene3D" id="6.10.280.240">
    <property type="match status" value="1"/>
</dbReference>
<dbReference type="PANTHER" id="PTHR11932">
    <property type="entry name" value="CULLIN"/>
    <property type="match status" value="1"/>
</dbReference>
<dbReference type="Proteomes" id="UP000324800">
    <property type="component" value="Unassembled WGS sequence"/>
</dbReference>
<evidence type="ECO:0000313" key="3">
    <source>
        <dbReference type="EMBL" id="KAA6396116.1"/>
    </source>
</evidence>
<proteinExistence type="inferred from homology"/>
<gene>
    <name evidence="3" type="ORF">EZS28_008355</name>
</gene>
<dbReference type="InterPro" id="IPR001373">
    <property type="entry name" value="Cullin_N"/>
</dbReference>
<dbReference type="Gene3D" id="1.20.1310.10">
    <property type="entry name" value="Cullin Repeats"/>
    <property type="match status" value="2"/>
</dbReference>
<dbReference type="InterPro" id="IPR045093">
    <property type="entry name" value="Cullin"/>
</dbReference>
<protein>
    <recommendedName>
        <fullName evidence="2">Cullin N-terminal domain-containing protein</fullName>
    </recommendedName>
</protein>
<sequence>MDLSIEELDTIKDVDDAWTRYLKPVIDDIKAQIEQNPSTATASEKNIQLFTHIILHMCKKLKLWKEFVELALRIVMDFCNKETSEPLKSLNDESFLQVYAQCWEKFKIFANIVCSLFQSLDYNYLNATQPYENSKSLHRLKLQQKAYNIFKEKILTNKIEVIQGHILDYIDQERSGVTIDIAMMKNAVDIFITLDPTLEQFYNKLEFGFLQRARDFYLLLAQRSLEHYTLIEFMIKCENAFKLESKRIDNYMNQFTQLKIRNILDEVLLKKNVDLLIKSKESGVCILLEHDRLEDLERMFRLIKHLDNDTGVDQMAEEFEEYLRDAAYNLMYSQKHEPERHEEKSE</sequence>
<dbReference type="InterPro" id="IPR016159">
    <property type="entry name" value="Cullin_repeat-like_dom_sf"/>
</dbReference>
<reference evidence="3 4" key="1">
    <citation type="submission" date="2019-03" db="EMBL/GenBank/DDBJ databases">
        <title>Single cell metagenomics reveals metabolic interactions within the superorganism composed of flagellate Streblomastix strix and complex community of Bacteroidetes bacteria on its surface.</title>
        <authorList>
            <person name="Treitli S.C."/>
            <person name="Kolisko M."/>
            <person name="Husnik F."/>
            <person name="Keeling P."/>
            <person name="Hampl V."/>
        </authorList>
    </citation>
    <scope>NUCLEOTIDE SEQUENCE [LARGE SCALE GENOMIC DNA]</scope>
    <source>
        <strain evidence="3">ST1C</strain>
    </source>
</reference>
<dbReference type="AlphaFoldDB" id="A0A5J4WNB0"/>
<evidence type="ECO:0000313" key="4">
    <source>
        <dbReference type="Proteomes" id="UP000324800"/>
    </source>
</evidence>
<feature type="domain" description="Cullin N-terminal" evidence="2">
    <location>
        <begin position="54"/>
        <end position="335"/>
    </location>
</feature>
<name>A0A5J4WNB0_9EUKA</name>
<dbReference type="GO" id="GO:0006511">
    <property type="term" value="P:ubiquitin-dependent protein catabolic process"/>
    <property type="evidence" value="ECO:0007669"/>
    <property type="project" value="InterPro"/>
</dbReference>
<organism evidence="3 4">
    <name type="scientific">Streblomastix strix</name>
    <dbReference type="NCBI Taxonomy" id="222440"/>
    <lineage>
        <taxon>Eukaryota</taxon>
        <taxon>Metamonada</taxon>
        <taxon>Preaxostyla</taxon>
        <taxon>Oxymonadida</taxon>
        <taxon>Streblomastigidae</taxon>
        <taxon>Streblomastix</taxon>
    </lineage>
</organism>
<comment type="similarity">
    <text evidence="1">Belongs to the cullin family.</text>
</comment>
<feature type="non-terminal residue" evidence="3">
    <location>
        <position position="346"/>
    </location>
</feature>
<dbReference type="EMBL" id="SNRW01001512">
    <property type="protein sequence ID" value="KAA6396116.1"/>
    <property type="molecule type" value="Genomic_DNA"/>
</dbReference>